<dbReference type="AlphaFoldDB" id="A0A556U6L5"/>
<name>A0A556U6L5_BAGYA</name>
<proteinExistence type="predicted"/>
<dbReference type="Proteomes" id="UP000319801">
    <property type="component" value="Unassembled WGS sequence"/>
</dbReference>
<reference evidence="3 4" key="1">
    <citation type="journal article" date="2019" name="Genome Biol. Evol.">
        <title>Whole-Genome Sequencing of the Giant Devil Catfish, Bagarius yarrelli.</title>
        <authorList>
            <person name="Jiang W."/>
            <person name="Lv Y."/>
            <person name="Cheng L."/>
            <person name="Yang K."/>
            <person name="Chao B."/>
            <person name="Wang X."/>
            <person name="Li Y."/>
            <person name="Pan X."/>
            <person name="You X."/>
            <person name="Zhang Y."/>
            <person name="Yang J."/>
            <person name="Li J."/>
            <person name="Zhang X."/>
            <person name="Liu S."/>
            <person name="Sun C."/>
            <person name="Yang J."/>
            <person name="Shi Q."/>
        </authorList>
    </citation>
    <scope>NUCLEOTIDE SEQUENCE [LARGE SCALE GENOMIC DNA]</scope>
    <source>
        <strain evidence="3">JWS20170419001</strain>
        <tissue evidence="3">Muscle</tissue>
    </source>
</reference>
<dbReference type="PANTHER" id="PTHR34533">
    <property type="entry name" value="TRANSMEMBRANE PROTEIN CCDC163"/>
    <property type="match status" value="1"/>
</dbReference>
<keyword evidence="1" id="KW-0175">Coiled coil</keyword>
<dbReference type="PANTHER" id="PTHR34533:SF3">
    <property type="entry name" value="BICD FAMILY-LIKE CARGO ADAPTER 2"/>
    <property type="match status" value="1"/>
</dbReference>
<feature type="coiled-coil region" evidence="1">
    <location>
        <begin position="62"/>
        <end position="117"/>
    </location>
</feature>
<evidence type="ECO:0000313" key="4">
    <source>
        <dbReference type="Proteomes" id="UP000319801"/>
    </source>
</evidence>
<comment type="caution">
    <text evidence="3">The sequence shown here is derived from an EMBL/GenBank/DDBJ whole genome shotgun (WGS) entry which is preliminary data.</text>
</comment>
<dbReference type="InterPro" id="IPR039284">
    <property type="entry name" value="CCDC159/163"/>
</dbReference>
<dbReference type="OrthoDB" id="9904351at2759"/>
<organism evidence="3 4">
    <name type="scientific">Bagarius yarrelli</name>
    <name type="common">Goonch</name>
    <name type="synonym">Bagrus yarrelli</name>
    <dbReference type="NCBI Taxonomy" id="175774"/>
    <lineage>
        <taxon>Eukaryota</taxon>
        <taxon>Metazoa</taxon>
        <taxon>Chordata</taxon>
        <taxon>Craniata</taxon>
        <taxon>Vertebrata</taxon>
        <taxon>Euteleostomi</taxon>
        <taxon>Actinopterygii</taxon>
        <taxon>Neopterygii</taxon>
        <taxon>Teleostei</taxon>
        <taxon>Ostariophysi</taxon>
        <taxon>Siluriformes</taxon>
        <taxon>Sisoridae</taxon>
        <taxon>Sisorinae</taxon>
        <taxon>Bagarius</taxon>
    </lineage>
</organism>
<dbReference type="EMBL" id="VCAZ01000055">
    <property type="protein sequence ID" value="TSN30180.1"/>
    <property type="molecule type" value="Genomic_DNA"/>
</dbReference>
<feature type="compositionally biased region" description="Low complexity" evidence="2">
    <location>
        <begin position="275"/>
        <end position="286"/>
    </location>
</feature>
<gene>
    <name evidence="3" type="ORF">Baya_9409</name>
</gene>
<evidence type="ECO:0000256" key="2">
    <source>
        <dbReference type="SAM" id="MobiDB-lite"/>
    </source>
</evidence>
<accession>A0A556U6L5</accession>
<keyword evidence="4" id="KW-1185">Reference proteome</keyword>
<feature type="region of interest" description="Disordered" evidence="2">
    <location>
        <begin position="255"/>
        <end position="286"/>
    </location>
</feature>
<protein>
    <submittedName>
        <fullName evidence="3">Uncharacterized protein</fullName>
    </submittedName>
</protein>
<feature type="region of interest" description="Disordered" evidence="2">
    <location>
        <begin position="202"/>
        <end position="231"/>
    </location>
</feature>
<evidence type="ECO:0000256" key="1">
    <source>
        <dbReference type="SAM" id="Coils"/>
    </source>
</evidence>
<evidence type="ECO:0000313" key="3">
    <source>
        <dbReference type="EMBL" id="TSN30180.1"/>
    </source>
</evidence>
<sequence>MTSSTECALELSGVRFETTVYGVALSRLSREREDLYPVRDLSHAVGLDLSAPFTGAVQWTDLAAVQAQLQNQRQTIESLTQNLRSVARERDAQQRQIQALQEEVKRLRERLEDQAKERVMKQDIEVPAVEMRIEQWKREVGRELSALRGHIDRTTSLGNREERLAVSGLKDEVKGLILKDRLSTAAEVLSKSSALEVPVAVETSPRRRLLSDSDDELSPTPSLGDVSSDDLDTSWLGDSARKLRRHEWVARLSGSDLSDTASGLGDSHERVGETSDSSPDLSLSDL</sequence>